<name>A0ACB8A9L8_9AGAM</name>
<reference evidence="1" key="1">
    <citation type="journal article" date="2021" name="New Phytol.">
        <title>Evolutionary innovations through gain and loss of genes in the ectomycorrhizal Boletales.</title>
        <authorList>
            <person name="Wu G."/>
            <person name="Miyauchi S."/>
            <person name="Morin E."/>
            <person name="Kuo A."/>
            <person name="Drula E."/>
            <person name="Varga T."/>
            <person name="Kohler A."/>
            <person name="Feng B."/>
            <person name="Cao Y."/>
            <person name="Lipzen A."/>
            <person name="Daum C."/>
            <person name="Hundley H."/>
            <person name="Pangilinan J."/>
            <person name="Johnson J."/>
            <person name="Barry K."/>
            <person name="LaButti K."/>
            <person name="Ng V."/>
            <person name="Ahrendt S."/>
            <person name="Min B."/>
            <person name="Choi I.G."/>
            <person name="Park H."/>
            <person name="Plett J.M."/>
            <person name="Magnuson J."/>
            <person name="Spatafora J.W."/>
            <person name="Nagy L.G."/>
            <person name="Henrissat B."/>
            <person name="Grigoriev I.V."/>
            <person name="Yang Z.L."/>
            <person name="Xu J."/>
            <person name="Martin F.M."/>
        </authorList>
    </citation>
    <scope>NUCLEOTIDE SEQUENCE</scope>
    <source>
        <strain evidence="1">ATCC 28755</strain>
    </source>
</reference>
<dbReference type="EMBL" id="MU267742">
    <property type="protein sequence ID" value="KAH7909769.1"/>
    <property type="molecule type" value="Genomic_DNA"/>
</dbReference>
<dbReference type="Proteomes" id="UP000790377">
    <property type="component" value="Unassembled WGS sequence"/>
</dbReference>
<organism evidence="1 2">
    <name type="scientific">Hygrophoropsis aurantiaca</name>
    <dbReference type="NCBI Taxonomy" id="72124"/>
    <lineage>
        <taxon>Eukaryota</taxon>
        <taxon>Fungi</taxon>
        <taxon>Dikarya</taxon>
        <taxon>Basidiomycota</taxon>
        <taxon>Agaricomycotina</taxon>
        <taxon>Agaricomycetes</taxon>
        <taxon>Agaricomycetidae</taxon>
        <taxon>Boletales</taxon>
        <taxon>Coniophorineae</taxon>
        <taxon>Hygrophoropsidaceae</taxon>
        <taxon>Hygrophoropsis</taxon>
    </lineage>
</organism>
<accession>A0ACB8A9L8</accession>
<gene>
    <name evidence="1" type="ORF">BJ138DRAFT_1154444</name>
</gene>
<evidence type="ECO:0000313" key="1">
    <source>
        <dbReference type="EMBL" id="KAH7909769.1"/>
    </source>
</evidence>
<evidence type="ECO:0000313" key="2">
    <source>
        <dbReference type="Proteomes" id="UP000790377"/>
    </source>
</evidence>
<sequence length="140" mass="15881">MVAPKSAILITLASAISFAAATCVHSNPIFGLSLKVYQNEHCITRIKNDHFEFRRASTADKSHKKCQCFDFFSNFHYEVRSLVFIPGRQKNASIHLLEESMCQYPRGADDVYPLILLSVCRRAIYRQNSFTSMVPICVGM</sequence>
<comment type="caution">
    <text evidence="1">The sequence shown here is derived from an EMBL/GenBank/DDBJ whole genome shotgun (WGS) entry which is preliminary data.</text>
</comment>
<proteinExistence type="predicted"/>
<keyword evidence="2" id="KW-1185">Reference proteome</keyword>
<protein>
    <submittedName>
        <fullName evidence="1">Uncharacterized protein</fullName>
    </submittedName>
</protein>